<dbReference type="PATRIC" id="fig|189381.12.peg.1095"/>
<accession>A0A0M0GQW4</accession>
<proteinExistence type="predicted"/>
<keyword evidence="1" id="KW-0472">Membrane</keyword>
<name>A0A0M0GQW4_9BACI</name>
<organism evidence="2 3">
    <name type="scientific">Rossellomorea marisflavi</name>
    <dbReference type="NCBI Taxonomy" id="189381"/>
    <lineage>
        <taxon>Bacteria</taxon>
        <taxon>Bacillati</taxon>
        <taxon>Bacillota</taxon>
        <taxon>Bacilli</taxon>
        <taxon>Bacillales</taxon>
        <taxon>Bacillaceae</taxon>
        <taxon>Rossellomorea</taxon>
    </lineage>
</organism>
<dbReference type="AlphaFoldDB" id="A0A0M0GQW4"/>
<keyword evidence="3" id="KW-1185">Reference proteome</keyword>
<gene>
    <name evidence="2" type="ORF">AF331_04860</name>
</gene>
<comment type="caution">
    <text evidence="2">The sequence shown here is derived from an EMBL/GenBank/DDBJ whole genome shotgun (WGS) entry which is preliminary data.</text>
</comment>
<sequence>MMEKIIHRLDFGAEGLWFPLTVSLILALCMLIQPKRLISWVELYITFGVVGLAAWLSDVLVMRVLDWVDLGDAKITGIGEVLSYTLVPTSLAILYLNLTPYEKRWRHSILFTLLSFLIQAGMEYVGYMKVVSPLILYISPIFYLIVFRFILPIHLRIIRKQD</sequence>
<feature type="transmembrane region" description="Helical" evidence="1">
    <location>
        <begin position="134"/>
        <end position="151"/>
    </location>
</feature>
<feature type="transmembrane region" description="Helical" evidence="1">
    <location>
        <begin position="15"/>
        <end position="32"/>
    </location>
</feature>
<dbReference type="EMBL" id="LGUE01000001">
    <property type="protein sequence ID" value="KON91821.1"/>
    <property type="molecule type" value="Genomic_DNA"/>
</dbReference>
<evidence type="ECO:0000313" key="3">
    <source>
        <dbReference type="Proteomes" id="UP000037405"/>
    </source>
</evidence>
<feature type="transmembrane region" description="Helical" evidence="1">
    <location>
        <begin position="108"/>
        <end position="128"/>
    </location>
</feature>
<keyword evidence="1" id="KW-0812">Transmembrane</keyword>
<dbReference type="Proteomes" id="UP000037405">
    <property type="component" value="Unassembled WGS sequence"/>
</dbReference>
<feature type="transmembrane region" description="Helical" evidence="1">
    <location>
        <begin position="44"/>
        <end position="65"/>
    </location>
</feature>
<evidence type="ECO:0000313" key="2">
    <source>
        <dbReference type="EMBL" id="KON91821.1"/>
    </source>
</evidence>
<feature type="transmembrane region" description="Helical" evidence="1">
    <location>
        <begin position="77"/>
        <end position="96"/>
    </location>
</feature>
<reference evidence="3" key="1">
    <citation type="submission" date="2015-07" db="EMBL/GenBank/DDBJ databases">
        <title>Fjat-14235 jcm11544.</title>
        <authorList>
            <person name="Liu B."/>
            <person name="Wang J."/>
            <person name="Zhu Y."/>
            <person name="Liu G."/>
            <person name="Chen Q."/>
            <person name="Chen Z."/>
            <person name="Lan J."/>
            <person name="Che J."/>
            <person name="Ge C."/>
            <person name="Shi H."/>
            <person name="Pan Z."/>
            <person name="Liu X."/>
        </authorList>
    </citation>
    <scope>NUCLEOTIDE SEQUENCE [LARGE SCALE GENOMIC DNA]</scope>
    <source>
        <strain evidence="3">JCM 11544</strain>
    </source>
</reference>
<evidence type="ECO:0000256" key="1">
    <source>
        <dbReference type="SAM" id="Phobius"/>
    </source>
</evidence>
<protein>
    <submittedName>
        <fullName evidence="2">Uncharacterized protein</fullName>
    </submittedName>
</protein>
<keyword evidence="1" id="KW-1133">Transmembrane helix</keyword>